<gene>
    <name evidence="1" type="ORF">HMPREF0083_02582</name>
</gene>
<sequence>MKSKEKNICSMMTPCFLNYYQNIQSIIMKKSSPRHVFFYSIEVHLL</sequence>
<accession>U1X453</accession>
<organism evidence="1 2">
    <name type="scientific">Aneurinibacillus aneurinilyticus ATCC 12856</name>
    <dbReference type="NCBI Taxonomy" id="649747"/>
    <lineage>
        <taxon>Bacteria</taxon>
        <taxon>Bacillati</taxon>
        <taxon>Bacillota</taxon>
        <taxon>Bacilli</taxon>
        <taxon>Bacillales</taxon>
        <taxon>Paenibacillaceae</taxon>
        <taxon>Aneurinibacillus group</taxon>
        <taxon>Aneurinibacillus</taxon>
    </lineage>
</organism>
<evidence type="ECO:0000313" key="2">
    <source>
        <dbReference type="Proteomes" id="UP000016511"/>
    </source>
</evidence>
<evidence type="ECO:0000313" key="1">
    <source>
        <dbReference type="EMBL" id="ERI09303.1"/>
    </source>
</evidence>
<proteinExistence type="predicted"/>
<keyword evidence="2" id="KW-1185">Reference proteome</keyword>
<dbReference type="STRING" id="649747.HMPREF0083_02582"/>
<protein>
    <submittedName>
        <fullName evidence="1">Uncharacterized protein</fullName>
    </submittedName>
</protein>
<dbReference type="EMBL" id="AWSJ01000160">
    <property type="protein sequence ID" value="ERI09303.1"/>
    <property type="molecule type" value="Genomic_DNA"/>
</dbReference>
<dbReference type="HOGENOM" id="CLU_3179524_0_0_9"/>
<dbReference type="Proteomes" id="UP000016511">
    <property type="component" value="Unassembled WGS sequence"/>
</dbReference>
<comment type="caution">
    <text evidence="1">The sequence shown here is derived from an EMBL/GenBank/DDBJ whole genome shotgun (WGS) entry which is preliminary data.</text>
</comment>
<dbReference type="AlphaFoldDB" id="U1X453"/>
<reference evidence="1 2" key="1">
    <citation type="submission" date="2013-08" db="EMBL/GenBank/DDBJ databases">
        <authorList>
            <person name="Weinstock G."/>
            <person name="Sodergren E."/>
            <person name="Wylie T."/>
            <person name="Fulton L."/>
            <person name="Fulton R."/>
            <person name="Fronick C."/>
            <person name="O'Laughlin M."/>
            <person name="Godfrey J."/>
            <person name="Miner T."/>
            <person name="Herter B."/>
            <person name="Appelbaum E."/>
            <person name="Cordes M."/>
            <person name="Lek S."/>
            <person name="Wollam A."/>
            <person name="Pepin K.H."/>
            <person name="Palsikar V.B."/>
            <person name="Mitreva M."/>
            <person name="Wilson R.K."/>
        </authorList>
    </citation>
    <scope>NUCLEOTIDE SEQUENCE [LARGE SCALE GENOMIC DNA]</scope>
    <source>
        <strain evidence="1 2">ATCC 12856</strain>
    </source>
</reference>
<name>U1X453_ANEAE</name>